<reference evidence="8" key="2">
    <citation type="submission" date="2025-09" db="UniProtKB">
        <authorList>
            <consortium name="Ensembl"/>
        </authorList>
    </citation>
    <scope>IDENTIFICATION</scope>
</reference>
<evidence type="ECO:0000256" key="1">
    <source>
        <dbReference type="ARBA" id="ARBA00022723"/>
    </source>
</evidence>
<dbReference type="PROSITE" id="PS50119">
    <property type="entry name" value="ZF_BBOX"/>
    <property type="match status" value="1"/>
</dbReference>
<dbReference type="SMART" id="SM00336">
    <property type="entry name" value="BBOX"/>
    <property type="match status" value="1"/>
</dbReference>
<dbReference type="Pfam" id="PF13445">
    <property type="entry name" value="zf-RING_UBOX"/>
    <property type="match status" value="1"/>
</dbReference>
<feature type="domain" description="RING-type" evidence="6">
    <location>
        <begin position="32"/>
        <end position="71"/>
    </location>
</feature>
<organism evidence="8 9">
    <name type="scientific">Junco hyemalis</name>
    <name type="common">Dark-eyed junco</name>
    <dbReference type="NCBI Taxonomy" id="40217"/>
    <lineage>
        <taxon>Eukaryota</taxon>
        <taxon>Metazoa</taxon>
        <taxon>Chordata</taxon>
        <taxon>Craniata</taxon>
        <taxon>Vertebrata</taxon>
        <taxon>Euteleostomi</taxon>
        <taxon>Archelosauria</taxon>
        <taxon>Archosauria</taxon>
        <taxon>Dinosauria</taxon>
        <taxon>Saurischia</taxon>
        <taxon>Theropoda</taxon>
        <taxon>Coelurosauria</taxon>
        <taxon>Aves</taxon>
        <taxon>Neognathae</taxon>
        <taxon>Neoaves</taxon>
        <taxon>Telluraves</taxon>
        <taxon>Australaves</taxon>
        <taxon>Passeriformes</taxon>
        <taxon>Passerellidae</taxon>
        <taxon>Junco</taxon>
    </lineage>
</organism>
<evidence type="ECO:0000256" key="4">
    <source>
        <dbReference type="PROSITE-ProRule" id="PRU00024"/>
    </source>
</evidence>
<evidence type="ECO:0000256" key="3">
    <source>
        <dbReference type="ARBA" id="ARBA00022833"/>
    </source>
</evidence>
<dbReference type="AlphaFoldDB" id="A0A8C5J168"/>
<dbReference type="Ensembl" id="ENSJHYT00000012623.1">
    <property type="protein sequence ID" value="ENSJHYP00000010443.1"/>
    <property type="gene ID" value="ENSJHYG00000008197.1"/>
</dbReference>
<keyword evidence="1" id="KW-0479">Metal-binding</keyword>
<dbReference type="InterPro" id="IPR013083">
    <property type="entry name" value="Znf_RING/FYVE/PHD"/>
</dbReference>
<dbReference type="Proteomes" id="UP000694408">
    <property type="component" value="Unplaced"/>
</dbReference>
<dbReference type="Gene3D" id="3.30.160.60">
    <property type="entry name" value="Classic Zinc Finger"/>
    <property type="match status" value="1"/>
</dbReference>
<evidence type="ECO:0000313" key="9">
    <source>
        <dbReference type="Proteomes" id="UP000694408"/>
    </source>
</evidence>
<dbReference type="InterPro" id="IPR027370">
    <property type="entry name" value="Znf-RING_euk"/>
</dbReference>
<evidence type="ECO:0008006" key="10">
    <source>
        <dbReference type="Google" id="ProtNLM"/>
    </source>
</evidence>
<dbReference type="Pfam" id="PF00643">
    <property type="entry name" value="zf-B_box"/>
    <property type="match status" value="1"/>
</dbReference>
<dbReference type="InterPro" id="IPR050143">
    <property type="entry name" value="TRIM/RBCC"/>
</dbReference>
<dbReference type="SUPFAM" id="SSF57850">
    <property type="entry name" value="RING/U-box"/>
    <property type="match status" value="1"/>
</dbReference>
<evidence type="ECO:0000259" key="6">
    <source>
        <dbReference type="PROSITE" id="PS50089"/>
    </source>
</evidence>
<dbReference type="InterPro" id="IPR001841">
    <property type="entry name" value="Znf_RING"/>
</dbReference>
<dbReference type="InterPro" id="IPR000315">
    <property type="entry name" value="Znf_B-box"/>
</dbReference>
<name>A0A8C5J168_JUNHY</name>
<sequence>MENRDDDPCPSSSSGSAAPPSSAPGLREELQCPVCYEPFREAVTLPCGHNFCKGCISRSWEQRRPECPLCKERSSLEQLRVNHTLRNLVELVLKEEGQRQGRGVALCPAHQEEPKFFCMEDKELACFSCQSSKEHQGHKMRPVQEAAADFRAESERLERQVKWEFEKLHKFLWDEEQAVLAQIREEAGRKQDLIQGKMEQLSEASQALLAEAARLQADSGGCSLRIAPGCGQIPGITPVQRVEEDVGHHHGRLGSGNVGNGVFQGVEKWEMHSQWRHIFP</sequence>
<dbReference type="GO" id="GO:0008270">
    <property type="term" value="F:zinc ion binding"/>
    <property type="evidence" value="ECO:0007669"/>
    <property type="project" value="UniProtKB-KW"/>
</dbReference>
<dbReference type="OMA" id="WCCERSA"/>
<reference evidence="8" key="1">
    <citation type="submission" date="2025-08" db="UniProtKB">
        <authorList>
            <consortium name="Ensembl"/>
        </authorList>
    </citation>
    <scope>IDENTIFICATION</scope>
</reference>
<evidence type="ECO:0000256" key="5">
    <source>
        <dbReference type="SAM" id="MobiDB-lite"/>
    </source>
</evidence>
<dbReference type="Gene3D" id="3.30.40.10">
    <property type="entry name" value="Zinc/RING finger domain, C3HC4 (zinc finger)"/>
    <property type="match status" value="1"/>
</dbReference>
<keyword evidence="9" id="KW-1185">Reference proteome</keyword>
<dbReference type="CDD" id="cd16599">
    <property type="entry name" value="RING-HC_TRIM35_C-IV"/>
    <property type="match status" value="1"/>
</dbReference>
<evidence type="ECO:0000256" key="2">
    <source>
        <dbReference type="ARBA" id="ARBA00022771"/>
    </source>
</evidence>
<dbReference type="PROSITE" id="PS00518">
    <property type="entry name" value="ZF_RING_1"/>
    <property type="match status" value="1"/>
</dbReference>
<dbReference type="SUPFAM" id="SSF57845">
    <property type="entry name" value="B-box zinc-binding domain"/>
    <property type="match status" value="1"/>
</dbReference>
<dbReference type="PANTHER" id="PTHR24103">
    <property type="entry name" value="E3 UBIQUITIN-PROTEIN LIGASE TRIM"/>
    <property type="match status" value="1"/>
</dbReference>
<dbReference type="SMART" id="SM00184">
    <property type="entry name" value="RING"/>
    <property type="match status" value="1"/>
</dbReference>
<feature type="compositionally biased region" description="Low complexity" evidence="5">
    <location>
        <begin position="10"/>
        <end position="25"/>
    </location>
</feature>
<evidence type="ECO:0000313" key="8">
    <source>
        <dbReference type="Ensembl" id="ENSJHYP00000010443.1"/>
    </source>
</evidence>
<keyword evidence="2 4" id="KW-0863">Zinc-finger</keyword>
<evidence type="ECO:0000259" key="7">
    <source>
        <dbReference type="PROSITE" id="PS50119"/>
    </source>
</evidence>
<accession>A0A8C5J168</accession>
<dbReference type="PROSITE" id="PS50089">
    <property type="entry name" value="ZF_RING_2"/>
    <property type="match status" value="1"/>
</dbReference>
<dbReference type="InterPro" id="IPR017907">
    <property type="entry name" value="Znf_RING_CS"/>
</dbReference>
<keyword evidence="3" id="KW-0862">Zinc</keyword>
<feature type="region of interest" description="Disordered" evidence="5">
    <location>
        <begin position="1"/>
        <end position="25"/>
    </location>
</feature>
<proteinExistence type="predicted"/>
<feature type="domain" description="B box-type" evidence="7">
    <location>
        <begin position="102"/>
        <end position="143"/>
    </location>
</feature>
<protein>
    <recommendedName>
        <fullName evidence="10">TRI27 protein</fullName>
    </recommendedName>
</protein>